<gene>
    <name evidence="2" type="ORF">IFJ75_05380</name>
</gene>
<reference evidence="2" key="1">
    <citation type="submission" date="2020-09" db="EMBL/GenBank/DDBJ databases">
        <title>Brevundimonas sp. LVF2 isolated from a puddle in Goettingen, Germany.</title>
        <authorList>
            <person name="Friedrich I."/>
            <person name="Klassen A."/>
            <person name="Hannes N."/>
            <person name="Schneider D."/>
            <person name="Hertel R."/>
            <person name="Daniel R."/>
        </authorList>
    </citation>
    <scope>NUCLEOTIDE SEQUENCE</scope>
    <source>
        <strain evidence="2">LVF2</strain>
    </source>
</reference>
<proteinExistence type="predicted"/>
<name>A0A975C1W2_9CAUL</name>
<sequence>MSNISTLPTASRSALQAKRALGAKAARELRTAEHQLDHALASHLALAQTLVMGRLEIGVAAAAGQEALAELTRAIGLAVEARGATIRAHEGLLQTAEEFSVPWRMESPTETKPGSTAPLASAVG</sequence>
<dbReference type="AlphaFoldDB" id="A0A975C1W2"/>
<dbReference type="Proteomes" id="UP000663918">
    <property type="component" value="Chromosome"/>
</dbReference>
<organism evidence="2 3">
    <name type="scientific">Brevundimonas goettingensis</name>
    <dbReference type="NCBI Taxonomy" id="2774190"/>
    <lineage>
        <taxon>Bacteria</taxon>
        <taxon>Pseudomonadati</taxon>
        <taxon>Pseudomonadota</taxon>
        <taxon>Alphaproteobacteria</taxon>
        <taxon>Caulobacterales</taxon>
        <taxon>Caulobacteraceae</taxon>
        <taxon>Brevundimonas</taxon>
    </lineage>
</organism>
<dbReference type="RefSeq" id="WP_207931609.1">
    <property type="nucleotide sequence ID" value="NZ_CP062222.1"/>
</dbReference>
<accession>A0A975C1W2</accession>
<evidence type="ECO:0000313" key="2">
    <source>
        <dbReference type="EMBL" id="QTC92326.1"/>
    </source>
</evidence>
<keyword evidence="3" id="KW-1185">Reference proteome</keyword>
<protein>
    <submittedName>
        <fullName evidence="2">Uncharacterized protein</fullName>
    </submittedName>
</protein>
<feature type="region of interest" description="Disordered" evidence="1">
    <location>
        <begin position="104"/>
        <end position="124"/>
    </location>
</feature>
<dbReference type="EMBL" id="CP062222">
    <property type="protein sequence ID" value="QTC92326.1"/>
    <property type="molecule type" value="Genomic_DNA"/>
</dbReference>
<evidence type="ECO:0000313" key="3">
    <source>
        <dbReference type="Proteomes" id="UP000663918"/>
    </source>
</evidence>
<dbReference type="KEGG" id="bgoe:IFJ75_05380"/>
<evidence type="ECO:0000256" key="1">
    <source>
        <dbReference type="SAM" id="MobiDB-lite"/>
    </source>
</evidence>